<dbReference type="NCBIfam" id="TIGR02937">
    <property type="entry name" value="sigma70-ECF"/>
    <property type="match status" value="1"/>
</dbReference>
<organism evidence="8 9">
    <name type="scientific">Flavivirga spongiicola</name>
    <dbReference type="NCBI Taxonomy" id="421621"/>
    <lineage>
        <taxon>Bacteria</taxon>
        <taxon>Pseudomonadati</taxon>
        <taxon>Bacteroidota</taxon>
        <taxon>Flavobacteriia</taxon>
        <taxon>Flavobacteriales</taxon>
        <taxon>Flavobacteriaceae</taxon>
        <taxon>Flavivirga</taxon>
    </lineage>
</organism>
<sequence>MRKNKPPELALYEFDGIFERLYHPLCLYAHGYVRDLGLCEDIVQGVFLKVWEERSSFRGKEMTDGLFYTAVRNRSLDHLRSKRARDVRAYPLEDLEALQGESDFISETIMTNTSEIVERAIGSLPDKCAEVIRSGMGGLTNREIAGEMGISVHTVKEYKKIAYGKLRKILVHLKIK</sequence>
<dbReference type="InterPro" id="IPR039425">
    <property type="entry name" value="RNA_pol_sigma-70-like"/>
</dbReference>
<proteinExistence type="inferred from homology"/>
<evidence type="ECO:0000256" key="2">
    <source>
        <dbReference type="ARBA" id="ARBA00023015"/>
    </source>
</evidence>
<dbReference type="InterPro" id="IPR013249">
    <property type="entry name" value="RNA_pol_sigma70_r4_t2"/>
</dbReference>
<dbReference type="InterPro" id="IPR007627">
    <property type="entry name" value="RNA_pol_sigma70_r2"/>
</dbReference>
<dbReference type="Pfam" id="PF08281">
    <property type="entry name" value="Sigma70_r4_2"/>
    <property type="match status" value="1"/>
</dbReference>
<dbReference type="EMBL" id="JAODOP010000004">
    <property type="protein sequence ID" value="MEF3835975.1"/>
    <property type="molecule type" value="Genomic_DNA"/>
</dbReference>
<keyword evidence="9" id="KW-1185">Reference proteome</keyword>
<keyword evidence="4" id="KW-0804">Transcription</keyword>
<feature type="domain" description="RNA polymerase sigma factor 70 region 4 type 2" evidence="6">
    <location>
        <begin position="115"/>
        <end position="158"/>
    </location>
</feature>
<dbReference type="EMBL" id="JAODOP010000001">
    <property type="protein sequence ID" value="MEF3831756.1"/>
    <property type="molecule type" value="Genomic_DNA"/>
</dbReference>
<evidence type="ECO:0000256" key="1">
    <source>
        <dbReference type="ARBA" id="ARBA00010641"/>
    </source>
</evidence>
<dbReference type="InterPro" id="IPR013324">
    <property type="entry name" value="RNA_pol_sigma_r3/r4-like"/>
</dbReference>
<reference evidence="8 9" key="1">
    <citation type="submission" date="2022-09" db="EMBL/GenBank/DDBJ databases">
        <title>Genome sequencing of Flavivirga sp. MEBiC05379.</title>
        <authorList>
            <person name="Oh H.-M."/>
            <person name="Kwon K.K."/>
            <person name="Park M.J."/>
            <person name="Yang S.-H."/>
        </authorList>
    </citation>
    <scope>NUCLEOTIDE SEQUENCE [LARGE SCALE GENOMIC DNA]</scope>
    <source>
        <strain evidence="8 9">MEBiC05379</strain>
    </source>
</reference>
<dbReference type="Proteomes" id="UP001337305">
    <property type="component" value="Unassembled WGS sequence"/>
</dbReference>
<dbReference type="Pfam" id="PF04542">
    <property type="entry name" value="Sigma70_r2"/>
    <property type="match status" value="1"/>
</dbReference>
<keyword evidence="3" id="KW-0731">Sigma factor</keyword>
<evidence type="ECO:0000256" key="3">
    <source>
        <dbReference type="ARBA" id="ARBA00023082"/>
    </source>
</evidence>
<evidence type="ECO:0000259" key="5">
    <source>
        <dbReference type="Pfam" id="PF04542"/>
    </source>
</evidence>
<dbReference type="SUPFAM" id="SSF88659">
    <property type="entry name" value="Sigma3 and sigma4 domains of RNA polymerase sigma factors"/>
    <property type="match status" value="1"/>
</dbReference>
<dbReference type="RefSeq" id="WP_303308249.1">
    <property type="nucleotide sequence ID" value="NZ_JAODOP010000001.1"/>
</dbReference>
<evidence type="ECO:0000259" key="6">
    <source>
        <dbReference type="Pfam" id="PF08281"/>
    </source>
</evidence>
<dbReference type="Gene3D" id="1.10.1740.10">
    <property type="match status" value="1"/>
</dbReference>
<dbReference type="InterPro" id="IPR036388">
    <property type="entry name" value="WH-like_DNA-bd_sf"/>
</dbReference>
<evidence type="ECO:0000313" key="9">
    <source>
        <dbReference type="Proteomes" id="UP001337305"/>
    </source>
</evidence>
<dbReference type="PANTHER" id="PTHR43133">
    <property type="entry name" value="RNA POLYMERASE ECF-TYPE SIGMA FACTO"/>
    <property type="match status" value="1"/>
</dbReference>
<name>A0ABU7XZ25_9FLAO</name>
<evidence type="ECO:0000313" key="7">
    <source>
        <dbReference type="EMBL" id="MEF3831756.1"/>
    </source>
</evidence>
<dbReference type="InterPro" id="IPR013325">
    <property type="entry name" value="RNA_pol_sigma_r2"/>
</dbReference>
<gene>
    <name evidence="7" type="ORF">N1F79_01320</name>
    <name evidence="8" type="ORF">N1F79_22825</name>
</gene>
<feature type="domain" description="RNA polymerase sigma-70 region 2" evidence="5">
    <location>
        <begin position="18"/>
        <end position="84"/>
    </location>
</feature>
<dbReference type="SUPFAM" id="SSF88946">
    <property type="entry name" value="Sigma2 domain of RNA polymerase sigma factors"/>
    <property type="match status" value="1"/>
</dbReference>
<keyword evidence="2" id="KW-0805">Transcription regulation</keyword>
<evidence type="ECO:0000313" key="8">
    <source>
        <dbReference type="EMBL" id="MEF3835975.1"/>
    </source>
</evidence>
<dbReference type="InterPro" id="IPR014284">
    <property type="entry name" value="RNA_pol_sigma-70_dom"/>
</dbReference>
<dbReference type="Gene3D" id="1.10.10.10">
    <property type="entry name" value="Winged helix-like DNA-binding domain superfamily/Winged helix DNA-binding domain"/>
    <property type="match status" value="1"/>
</dbReference>
<comment type="similarity">
    <text evidence="1">Belongs to the sigma-70 factor family. ECF subfamily.</text>
</comment>
<evidence type="ECO:0000256" key="4">
    <source>
        <dbReference type="ARBA" id="ARBA00023163"/>
    </source>
</evidence>
<accession>A0ABU7XZ25</accession>
<protein>
    <submittedName>
        <fullName evidence="8">Sigma-70 family RNA polymerase sigma factor</fullName>
    </submittedName>
</protein>
<comment type="caution">
    <text evidence="8">The sequence shown here is derived from an EMBL/GenBank/DDBJ whole genome shotgun (WGS) entry which is preliminary data.</text>
</comment>
<dbReference type="PANTHER" id="PTHR43133:SF46">
    <property type="entry name" value="RNA POLYMERASE SIGMA-70 FACTOR ECF SUBFAMILY"/>
    <property type="match status" value="1"/>
</dbReference>